<keyword evidence="2" id="KW-1185">Reference proteome</keyword>
<evidence type="ECO:0000313" key="2">
    <source>
        <dbReference type="Proteomes" id="UP000269945"/>
    </source>
</evidence>
<sequence length="140" mass="14759">AVGCSPLPVCAGQGFPPQGLAPLTAQRCHGHESSRSAAARAGRSAGAARTCRGPGCAPLRPGAVRPLCGELRAALWGLGMATASGVLPVLAGRAAGERGEIIRVKVKEEDHVWDQESCLPKNVSLTRELCRLRFRQFCYQ</sequence>
<organism evidence="1 2">
    <name type="scientific">Gulo gulo</name>
    <name type="common">Wolverine</name>
    <name type="synonym">Gluton</name>
    <dbReference type="NCBI Taxonomy" id="48420"/>
    <lineage>
        <taxon>Eukaryota</taxon>
        <taxon>Metazoa</taxon>
        <taxon>Chordata</taxon>
        <taxon>Craniata</taxon>
        <taxon>Vertebrata</taxon>
        <taxon>Euteleostomi</taxon>
        <taxon>Mammalia</taxon>
        <taxon>Eutheria</taxon>
        <taxon>Laurasiatheria</taxon>
        <taxon>Carnivora</taxon>
        <taxon>Caniformia</taxon>
        <taxon>Musteloidea</taxon>
        <taxon>Mustelidae</taxon>
        <taxon>Guloninae</taxon>
        <taxon>Gulo</taxon>
    </lineage>
</organism>
<reference evidence="1 2" key="1">
    <citation type="submission" date="2018-10" db="EMBL/GenBank/DDBJ databases">
        <authorList>
            <person name="Ekblom R."/>
            <person name="Jareborg N."/>
        </authorList>
    </citation>
    <scope>NUCLEOTIDE SEQUENCE [LARGE SCALE GENOMIC DNA]</scope>
    <source>
        <tissue evidence="1">Muscle</tissue>
    </source>
</reference>
<dbReference type="Proteomes" id="UP000269945">
    <property type="component" value="Unassembled WGS sequence"/>
</dbReference>
<proteinExistence type="predicted"/>
<evidence type="ECO:0000313" key="1">
    <source>
        <dbReference type="EMBL" id="VCW74940.1"/>
    </source>
</evidence>
<gene>
    <name evidence="1" type="ORF">BN2614_LOCUS1</name>
</gene>
<dbReference type="EMBL" id="CYRY02006816">
    <property type="protein sequence ID" value="VCW74940.1"/>
    <property type="molecule type" value="Genomic_DNA"/>
</dbReference>
<name>A0A9X9LL90_GULGU</name>
<feature type="non-terminal residue" evidence="1">
    <location>
        <position position="140"/>
    </location>
</feature>
<comment type="caution">
    <text evidence="1">The sequence shown here is derived from an EMBL/GenBank/DDBJ whole genome shotgun (WGS) entry which is preliminary data.</text>
</comment>
<accession>A0A9X9LL90</accession>
<dbReference type="AlphaFoldDB" id="A0A9X9LL90"/>
<feature type="non-terminal residue" evidence="1">
    <location>
        <position position="1"/>
    </location>
</feature>
<protein>
    <submittedName>
        <fullName evidence="1">Uncharacterized protein</fullName>
    </submittedName>
</protein>